<dbReference type="AlphaFoldDB" id="L8X1N1"/>
<comment type="caution">
    <text evidence="2">The sequence shown here is derived from an EMBL/GenBank/DDBJ whole genome shotgun (WGS) entry which is preliminary data.</text>
</comment>
<gene>
    <name evidence="2" type="ORF">AG1IA_03441</name>
</gene>
<feature type="region of interest" description="Disordered" evidence="1">
    <location>
        <begin position="127"/>
        <end position="211"/>
    </location>
</feature>
<evidence type="ECO:0000313" key="3">
    <source>
        <dbReference type="Proteomes" id="UP000011668"/>
    </source>
</evidence>
<evidence type="ECO:0000256" key="1">
    <source>
        <dbReference type="SAM" id="MobiDB-lite"/>
    </source>
</evidence>
<feature type="region of interest" description="Disordered" evidence="1">
    <location>
        <begin position="45"/>
        <end position="114"/>
    </location>
</feature>
<feature type="compositionally biased region" description="Polar residues" evidence="1">
    <location>
        <begin position="168"/>
        <end position="180"/>
    </location>
</feature>
<dbReference type="OrthoDB" id="5570009at2759"/>
<sequence>MHIFEGWSHGYLQMASLMNEARDAIDDIAGWVVDSFEQARTRALEREREEEAEMLTFTPRRRRSPPGSAAKETLGMNGESESAQPPGPAVESALTTSRRGRLSTSTPLTSLTEEELMRRRRVEAVEGISEPTPVIDGSALVEEEEGAAEEIAATTAGAEKDRGPSRLEAQSSQRPSTNFIRSKLAQPGPPAPPRVDRTLGARYPAAKATEI</sequence>
<dbReference type="Proteomes" id="UP000011668">
    <property type="component" value="Unassembled WGS sequence"/>
</dbReference>
<organism evidence="2 3">
    <name type="scientific">Thanatephorus cucumeris (strain AG1-IA)</name>
    <name type="common">Rice sheath blight fungus</name>
    <name type="synonym">Rhizoctonia solani</name>
    <dbReference type="NCBI Taxonomy" id="983506"/>
    <lineage>
        <taxon>Eukaryota</taxon>
        <taxon>Fungi</taxon>
        <taxon>Dikarya</taxon>
        <taxon>Basidiomycota</taxon>
        <taxon>Agaricomycotina</taxon>
        <taxon>Agaricomycetes</taxon>
        <taxon>Cantharellales</taxon>
        <taxon>Ceratobasidiaceae</taxon>
        <taxon>Rhizoctonia</taxon>
        <taxon>Rhizoctonia solani AG-1</taxon>
    </lineage>
</organism>
<proteinExistence type="predicted"/>
<feature type="compositionally biased region" description="Low complexity" evidence="1">
    <location>
        <begin position="92"/>
        <end position="111"/>
    </location>
</feature>
<evidence type="ECO:0000313" key="2">
    <source>
        <dbReference type="EMBL" id="ELU42529.1"/>
    </source>
</evidence>
<accession>L8X1N1</accession>
<dbReference type="STRING" id="983506.L8X1N1"/>
<reference evidence="2 3" key="1">
    <citation type="journal article" date="2013" name="Nat. Commun.">
        <title>The evolution and pathogenic mechanisms of the rice sheath blight pathogen.</title>
        <authorList>
            <person name="Zheng A."/>
            <person name="Lin R."/>
            <person name="Xu L."/>
            <person name="Qin P."/>
            <person name="Tang C."/>
            <person name="Ai P."/>
            <person name="Zhang D."/>
            <person name="Liu Y."/>
            <person name="Sun Z."/>
            <person name="Feng H."/>
            <person name="Wang Y."/>
            <person name="Chen Y."/>
            <person name="Liang X."/>
            <person name="Fu R."/>
            <person name="Li Q."/>
            <person name="Zhang J."/>
            <person name="Yu X."/>
            <person name="Xie Z."/>
            <person name="Ding L."/>
            <person name="Guan P."/>
            <person name="Tang J."/>
            <person name="Liang Y."/>
            <person name="Wang S."/>
            <person name="Deng Q."/>
            <person name="Li S."/>
            <person name="Zhu J."/>
            <person name="Wang L."/>
            <person name="Liu H."/>
            <person name="Li P."/>
        </authorList>
    </citation>
    <scope>NUCLEOTIDE SEQUENCE [LARGE SCALE GENOMIC DNA]</scope>
    <source>
        <strain evidence="3">AG-1 IA</strain>
    </source>
</reference>
<protein>
    <submittedName>
        <fullName evidence="2">Uncharacterized protein</fullName>
    </submittedName>
</protein>
<dbReference type="HOGENOM" id="CLU_1305613_0_0_1"/>
<name>L8X1N1_THACA</name>
<dbReference type="EMBL" id="AFRT01000797">
    <property type="protein sequence ID" value="ELU42529.1"/>
    <property type="molecule type" value="Genomic_DNA"/>
</dbReference>
<keyword evidence="3" id="KW-1185">Reference proteome</keyword>